<name>A0A9W9AWX6_9AGAR</name>
<dbReference type="PANTHER" id="PTHR13391">
    <property type="entry name" value="MITOCHONDRIAL DISTRIBUTION REGULATOR MISATO"/>
    <property type="match status" value="1"/>
</dbReference>
<protein>
    <submittedName>
        <fullName evidence="7">MtDNA inheritance protein Dml1</fullName>
    </submittedName>
</protein>
<evidence type="ECO:0000256" key="2">
    <source>
        <dbReference type="ARBA" id="ARBA00004173"/>
    </source>
</evidence>
<dbReference type="InterPro" id="IPR029209">
    <property type="entry name" value="DML1/Misato_tubulin"/>
</dbReference>
<dbReference type="InterPro" id="IPR013838">
    <property type="entry name" value="Beta-tubulin_BS"/>
</dbReference>
<gene>
    <name evidence="7" type="ORF">J3R30DRAFT_3278112</name>
</gene>
<comment type="function">
    <text evidence="1">Involved in the partitioning of the mitochondrial organelle and mitochondrial DNA (mtDNA) inheritance.</text>
</comment>
<evidence type="ECO:0000313" key="7">
    <source>
        <dbReference type="EMBL" id="KAJ4490746.1"/>
    </source>
</evidence>
<feature type="domain" description="Misato Segment II tubulin-like" evidence="5">
    <location>
        <begin position="2"/>
        <end position="111"/>
    </location>
</feature>
<dbReference type="OrthoDB" id="271881at2759"/>
<organism evidence="7 8">
    <name type="scientific">Lentinula aciculospora</name>
    <dbReference type="NCBI Taxonomy" id="153920"/>
    <lineage>
        <taxon>Eukaryota</taxon>
        <taxon>Fungi</taxon>
        <taxon>Dikarya</taxon>
        <taxon>Basidiomycota</taxon>
        <taxon>Agaricomycotina</taxon>
        <taxon>Agaricomycetes</taxon>
        <taxon>Agaricomycetidae</taxon>
        <taxon>Agaricales</taxon>
        <taxon>Marasmiineae</taxon>
        <taxon>Omphalotaceae</taxon>
        <taxon>Lentinula</taxon>
    </lineage>
</organism>
<dbReference type="Gene3D" id="3.40.50.1440">
    <property type="entry name" value="Tubulin/FtsZ, GTPase domain"/>
    <property type="match status" value="1"/>
</dbReference>
<evidence type="ECO:0000256" key="3">
    <source>
        <dbReference type="ARBA" id="ARBA00008507"/>
    </source>
</evidence>
<dbReference type="EMBL" id="JAOTPV010000001">
    <property type="protein sequence ID" value="KAJ4490746.1"/>
    <property type="molecule type" value="Genomic_DNA"/>
</dbReference>
<dbReference type="GO" id="GO:0007005">
    <property type="term" value="P:mitochondrion organization"/>
    <property type="evidence" value="ECO:0007669"/>
    <property type="project" value="InterPro"/>
</dbReference>
<comment type="similarity">
    <text evidence="3">Belongs to the misato family.</text>
</comment>
<dbReference type="PANTHER" id="PTHR13391:SF0">
    <property type="entry name" value="PROTEIN MISATO HOMOLOG 1"/>
    <property type="match status" value="1"/>
</dbReference>
<evidence type="ECO:0000259" key="5">
    <source>
        <dbReference type="Pfam" id="PF10644"/>
    </source>
</evidence>
<keyword evidence="8" id="KW-1185">Reference proteome</keyword>
<dbReference type="AlphaFoldDB" id="A0A9W9AWX6"/>
<reference evidence="7" key="1">
    <citation type="submission" date="2022-08" db="EMBL/GenBank/DDBJ databases">
        <title>A Global Phylogenomic Analysis of the Shiitake Genus Lentinula.</title>
        <authorList>
            <consortium name="DOE Joint Genome Institute"/>
            <person name="Sierra-Patev S."/>
            <person name="Min B."/>
            <person name="Naranjo-Ortiz M."/>
            <person name="Looney B."/>
            <person name="Konkel Z."/>
            <person name="Slot J.C."/>
            <person name="Sakamoto Y."/>
            <person name="Steenwyk J.L."/>
            <person name="Rokas A."/>
            <person name="Carro J."/>
            <person name="Camarero S."/>
            <person name="Ferreira P."/>
            <person name="Molpeceres G."/>
            <person name="Ruiz-Duenas F.J."/>
            <person name="Serrano A."/>
            <person name="Henrissat B."/>
            <person name="Drula E."/>
            <person name="Hughes K.W."/>
            <person name="Mata J.L."/>
            <person name="Ishikawa N.K."/>
            <person name="Vargas-Isla R."/>
            <person name="Ushijima S."/>
            <person name="Smith C.A."/>
            <person name="Ahrendt S."/>
            <person name="Andreopoulos W."/>
            <person name="He G."/>
            <person name="Labutti K."/>
            <person name="Lipzen A."/>
            <person name="Ng V."/>
            <person name="Riley R."/>
            <person name="Sandor L."/>
            <person name="Barry K."/>
            <person name="Martinez A.T."/>
            <person name="Xiao Y."/>
            <person name="Gibbons J.G."/>
            <person name="Terashima K."/>
            <person name="Grigoriev I.V."/>
            <person name="Hibbett D.S."/>
        </authorList>
    </citation>
    <scope>NUCLEOTIDE SEQUENCE</scope>
    <source>
        <strain evidence="7">JLM2183</strain>
    </source>
</reference>
<dbReference type="Pfam" id="PF10644">
    <property type="entry name" value="Misat_Tub_SegII"/>
    <property type="match status" value="1"/>
</dbReference>
<dbReference type="InterPro" id="IPR049942">
    <property type="entry name" value="DML1/Misato"/>
</dbReference>
<dbReference type="SUPFAM" id="SSF52490">
    <property type="entry name" value="Tubulin nucleotide-binding domain-like"/>
    <property type="match status" value="1"/>
</dbReference>
<dbReference type="InterPro" id="IPR036525">
    <property type="entry name" value="Tubulin/FtsZ_GTPase_sf"/>
</dbReference>
<feature type="domain" description="DML1/Misato tubulin" evidence="6">
    <location>
        <begin position="123"/>
        <end position="308"/>
    </location>
</feature>
<dbReference type="GO" id="GO:0005739">
    <property type="term" value="C:mitochondrion"/>
    <property type="evidence" value="ECO:0007669"/>
    <property type="project" value="UniProtKB-SubCell"/>
</dbReference>
<evidence type="ECO:0000313" key="8">
    <source>
        <dbReference type="Proteomes" id="UP001150266"/>
    </source>
</evidence>
<keyword evidence="4" id="KW-0496">Mitochondrion</keyword>
<proteinExistence type="inferred from homology"/>
<comment type="caution">
    <text evidence="7">The sequence shown here is derived from an EMBL/GenBank/DDBJ whole genome shotgun (WGS) entry which is preliminary data.</text>
</comment>
<dbReference type="InterPro" id="IPR019605">
    <property type="entry name" value="Misato_II_tubulin-like"/>
</dbReference>
<evidence type="ECO:0000259" key="6">
    <source>
        <dbReference type="Pfam" id="PF14881"/>
    </source>
</evidence>
<comment type="subcellular location">
    <subcellularLocation>
        <location evidence="2">Mitochondrion</location>
    </subcellularLocation>
</comment>
<dbReference type="Pfam" id="PF14881">
    <property type="entry name" value="Tubulin_3"/>
    <property type="match status" value="1"/>
</dbReference>
<evidence type="ECO:0000256" key="4">
    <source>
        <dbReference type="ARBA" id="ARBA00023128"/>
    </source>
</evidence>
<dbReference type="Proteomes" id="UP001150266">
    <property type="component" value="Unassembled WGS sequence"/>
</dbReference>
<evidence type="ECO:0000256" key="1">
    <source>
        <dbReference type="ARBA" id="ARBA00003757"/>
    </source>
</evidence>
<accession>A0A9W9AWX6</accession>
<sequence length="507" mass="57472">MREILYVQAGNLANYVGTHFWNTQESYFTYSDDTETLLNHDVSFREGETLEGDSTYCPRLISFDRKANFGAFNKTNTIYNDHIENTPLWQGEVDEYKYMPVEPHAYQTHLETDDKSTSLAADSASSIRYWSDFNRVFYIPQTVQMLPNVPDWQNSEGDWALGQELFQRYNEETELMESSVRSFIEECNSFQGLQLMNDASTFGSFSSSFLMAFNDELSRAPCISFPLMGDAVPQNVDLENMIHIKKVINDAVFLRELDSLSLLTIPISNPKIWSQGDWDVNIKTGRDYYHTSSILSAHIESATLPLRLKRNQEDISSFSGLLNIHGSHRFSQLAGVFPVAAGATPQDFRQQSYNFSMSQNSLMAATTYTRRDVTRGFSASTLKSYNSSLSQEALKEPFVSSTHAHAYPLPSSFPDIFRDVEILTNYRQTPHAERNSLLPSTSLFTSLSANSRIAQMFADYANFAQACVNRRKTGILPGLVENSDDIKELVNDLWTLHDGYSEHSGDD</sequence>
<dbReference type="PROSITE" id="PS00228">
    <property type="entry name" value="TUBULIN_B_AUTOREG"/>
    <property type="match status" value="1"/>
</dbReference>